<dbReference type="Pfam" id="PF00854">
    <property type="entry name" value="PTR2"/>
    <property type="match status" value="1"/>
</dbReference>
<sequence>MSTLPAATPPKPADTSTNDRGFFGHPRMLANLFSVELWERFSFYGMQVIMLYYLYWEADRGGLGLLSEASAAGVMGAYGGMVYLMAVVGGFLGDRVLGPERTLYYSAWAIMAGHIALAILPGAAGVIAGLVLVAIGSGGLKTNASVLVGSLYSKTDPRRDGGFTIFYIGVNIGALLGPMLTGILRENYGFHIGFGLAALGMAAGLIQYSLTRKNLPTSVHQLSQPLTANEKRNYSLAAVAIVAVILILVFTGLINPANLATWVMCTVAVCAALLFYTLLTSKLTTAKEHSRVVSFIPMFIGNVAFWALFQQQFTVLAVYSESRINWNILGLQLTPEFMNSINPVFIIIFGAIFTAMWTKLGDRQPTTPVKFAIALILIGIAFLIFLTQAGNTNVNFMWIVLILFICTMGELSISPVGSSLATKLAPEKHRVAMVALYFTSISLGTVLAGWLGRFYSLETEVAYFTTLGVVTIGIGAALWALNGWIVKKMAGIR</sequence>
<keyword evidence="12" id="KW-1185">Reference proteome</keyword>
<name>A0A1Y1RS89_9MICC</name>
<dbReference type="Proteomes" id="UP000192359">
    <property type="component" value="Unassembled WGS sequence"/>
</dbReference>
<feature type="transmembrane region" description="Helical" evidence="9">
    <location>
        <begin position="461"/>
        <end position="485"/>
    </location>
</feature>
<dbReference type="InterPro" id="IPR000109">
    <property type="entry name" value="POT_fam"/>
</dbReference>
<protein>
    <submittedName>
        <fullName evidence="11">MFS transporter</fullName>
    </submittedName>
</protein>
<feature type="domain" description="Major facilitator superfamily (MFS) profile" evidence="10">
    <location>
        <begin position="31"/>
        <end position="485"/>
    </location>
</feature>
<dbReference type="GO" id="GO:1904680">
    <property type="term" value="F:peptide transmembrane transporter activity"/>
    <property type="evidence" value="ECO:0007669"/>
    <property type="project" value="InterPro"/>
</dbReference>
<feature type="transmembrane region" description="Helical" evidence="9">
    <location>
        <begin position="291"/>
        <end position="309"/>
    </location>
</feature>
<dbReference type="InterPro" id="IPR050171">
    <property type="entry name" value="MFS_Transporters"/>
</dbReference>
<dbReference type="OrthoDB" id="9772725at2"/>
<feature type="transmembrane region" description="Helical" evidence="9">
    <location>
        <begin position="190"/>
        <end position="211"/>
    </location>
</feature>
<evidence type="ECO:0000313" key="11">
    <source>
        <dbReference type="EMBL" id="ORC24949.1"/>
    </source>
</evidence>
<dbReference type="InterPro" id="IPR018456">
    <property type="entry name" value="PTR2_symporter_CS"/>
</dbReference>
<evidence type="ECO:0000256" key="4">
    <source>
        <dbReference type="ARBA" id="ARBA00022475"/>
    </source>
</evidence>
<keyword evidence="7 9" id="KW-0472">Membrane</keyword>
<comment type="caution">
    <text evidence="11">The sequence shown here is derived from an EMBL/GenBank/DDBJ whole genome shotgun (WGS) entry which is preliminary data.</text>
</comment>
<dbReference type="AlphaFoldDB" id="A0A1Y1RS89"/>
<dbReference type="EMBL" id="LXWF01000002">
    <property type="protein sequence ID" value="ORC24949.1"/>
    <property type="molecule type" value="Genomic_DNA"/>
</dbReference>
<proteinExistence type="inferred from homology"/>
<feature type="transmembrane region" description="Helical" evidence="9">
    <location>
        <begin position="232"/>
        <end position="253"/>
    </location>
</feature>
<dbReference type="GO" id="GO:0005886">
    <property type="term" value="C:plasma membrane"/>
    <property type="evidence" value="ECO:0007669"/>
    <property type="project" value="UniProtKB-SubCell"/>
</dbReference>
<keyword evidence="5 8" id="KW-0812">Transmembrane</keyword>
<evidence type="ECO:0000259" key="10">
    <source>
        <dbReference type="PROSITE" id="PS50850"/>
    </source>
</evidence>
<evidence type="ECO:0000256" key="2">
    <source>
        <dbReference type="ARBA" id="ARBA00005982"/>
    </source>
</evidence>
<dbReference type="InterPro" id="IPR036259">
    <property type="entry name" value="MFS_trans_sf"/>
</dbReference>
<feature type="transmembrane region" description="Helical" evidence="9">
    <location>
        <begin position="37"/>
        <end position="55"/>
    </location>
</feature>
<dbReference type="GO" id="GO:0006857">
    <property type="term" value="P:oligopeptide transport"/>
    <property type="evidence" value="ECO:0007669"/>
    <property type="project" value="InterPro"/>
</dbReference>
<dbReference type="PROSITE" id="PS01023">
    <property type="entry name" value="PTR2_2"/>
    <property type="match status" value="1"/>
</dbReference>
<comment type="similarity">
    <text evidence="2 8">Belongs to the major facilitator superfamily. Proton-dependent oligopeptide transporter (POT/PTR) (TC 2.A.17) family.</text>
</comment>
<comment type="subcellular location">
    <subcellularLocation>
        <location evidence="1">Cell membrane</location>
        <topology evidence="1">Multi-pass membrane protein</topology>
    </subcellularLocation>
    <subcellularLocation>
        <location evidence="8">Membrane</location>
        <topology evidence="8">Multi-pass membrane protein</topology>
    </subcellularLocation>
</comment>
<evidence type="ECO:0000256" key="8">
    <source>
        <dbReference type="RuleBase" id="RU003755"/>
    </source>
</evidence>
<evidence type="ECO:0000256" key="9">
    <source>
        <dbReference type="SAM" id="Phobius"/>
    </source>
</evidence>
<dbReference type="InterPro" id="IPR005279">
    <property type="entry name" value="Dipep/tripep_permease"/>
</dbReference>
<keyword evidence="3 8" id="KW-0813">Transport</keyword>
<feature type="transmembrane region" description="Helical" evidence="9">
    <location>
        <begin position="396"/>
        <end position="413"/>
    </location>
</feature>
<evidence type="ECO:0000256" key="5">
    <source>
        <dbReference type="ARBA" id="ARBA00022692"/>
    </source>
</evidence>
<gene>
    <name evidence="11" type="ORF">A7979_08930</name>
</gene>
<dbReference type="RefSeq" id="WP_083090589.1">
    <property type="nucleotide sequence ID" value="NZ_LXWF01000002.1"/>
</dbReference>
<dbReference type="Gene3D" id="1.20.1250.20">
    <property type="entry name" value="MFS general substrate transporter like domains"/>
    <property type="match status" value="1"/>
</dbReference>
<dbReference type="NCBIfam" id="TIGR00924">
    <property type="entry name" value="yjdL_sub1_fam"/>
    <property type="match status" value="1"/>
</dbReference>
<evidence type="ECO:0000256" key="7">
    <source>
        <dbReference type="ARBA" id="ARBA00023136"/>
    </source>
</evidence>
<dbReference type="PROSITE" id="PS50850">
    <property type="entry name" value="MFS"/>
    <property type="match status" value="1"/>
</dbReference>
<feature type="transmembrane region" description="Helical" evidence="9">
    <location>
        <begin position="75"/>
        <end position="93"/>
    </location>
</feature>
<keyword evidence="6 9" id="KW-1133">Transmembrane helix</keyword>
<organism evidence="11 12">
    <name type="scientific">Rothia nasimurium</name>
    <dbReference type="NCBI Taxonomy" id="85336"/>
    <lineage>
        <taxon>Bacteria</taxon>
        <taxon>Bacillati</taxon>
        <taxon>Actinomycetota</taxon>
        <taxon>Actinomycetes</taxon>
        <taxon>Micrococcales</taxon>
        <taxon>Micrococcaceae</taxon>
        <taxon>Rothia</taxon>
    </lineage>
</organism>
<dbReference type="CDD" id="cd17346">
    <property type="entry name" value="MFS_DtpA_like"/>
    <property type="match status" value="1"/>
</dbReference>
<feature type="transmembrane region" description="Helical" evidence="9">
    <location>
        <begin position="259"/>
        <end position="279"/>
    </location>
</feature>
<dbReference type="SUPFAM" id="SSF103473">
    <property type="entry name" value="MFS general substrate transporter"/>
    <property type="match status" value="1"/>
</dbReference>
<evidence type="ECO:0000256" key="1">
    <source>
        <dbReference type="ARBA" id="ARBA00004651"/>
    </source>
</evidence>
<keyword evidence="4" id="KW-1003">Cell membrane</keyword>
<dbReference type="PANTHER" id="PTHR23517">
    <property type="entry name" value="RESISTANCE PROTEIN MDTM, PUTATIVE-RELATED-RELATED"/>
    <property type="match status" value="1"/>
</dbReference>
<dbReference type="InterPro" id="IPR020846">
    <property type="entry name" value="MFS_dom"/>
</dbReference>
<feature type="transmembrane region" description="Helical" evidence="9">
    <location>
        <begin position="337"/>
        <end position="357"/>
    </location>
</feature>
<evidence type="ECO:0000256" key="6">
    <source>
        <dbReference type="ARBA" id="ARBA00022989"/>
    </source>
</evidence>
<evidence type="ECO:0000256" key="3">
    <source>
        <dbReference type="ARBA" id="ARBA00022448"/>
    </source>
</evidence>
<dbReference type="PANTHER" id="PTHR23517:SF15">
    <property type="entry name" value="PROTON-DEPENDENT OLIGOPEPTIDE FAMILY TRANSPORT PROTEIN"/>
    <property type="match status" value="1"/>
</dbReference>
<accession>A0A1Y1RS89</accession>
<reference evidence="11 12" key="1">
    <citation type="submission" date="2016-05" db="EMBL/GenBank/DDBJ databases">
        <title>Draft genome sequence of a porcine commensal Rothia nasimurium.</title>
        <authorList>
            <person name="Gaiser R.A."/>
            <person name="Van Baarlen P."/>
            <person name="Wells J.M."/>
        </authorList>
    </citation>
    <scope>NUCLEOTIDE SEQUENCE [LARGE SCALE GENOMIC DNA]</scope>
    <source>
        <strain evidence="11 12">PT-32</strain>
    </source>
</reference>
<evidence type="ECO:0000313" key="12">
    <source>
        <dbReference type="Proteomes" id="UP000192359"/>
    </source>
</evidence>
<feature type="transmembrane region" description="Helical" evidence="9">
    <location>
        <begin position="164"/>
        <end position="184"/>
    </location>
</feature>
<feature type="transmembrane region" description="Helical" evidence="9">
    <location>
        <begin position="369"/>
        <end position="390"/>
    </location>
</feature>
<feature type="transmembrane region" description="Helical" evidence="9">
    <location>
        <begin position="434"/>
        <end position="455"/>
    </location>
</feature>